<name>A0ACB8QHA2_9AGAM</name>
<keyword evidence="1" id="KW-0378">Hydrolase</keyword>
<protein>
    <submittedName>
        <fullName evidence="1">Glycoside hydrolase family 13 protein</fullName>
    </submittedName>
</protein>
<comment type="caution">
    <text evidence="1">The sequence shown here is derived from an EMBL/GenBank/DDBJ whole genome shotgun (WGS) entry which is preliminary data.</text>
</comment>
<dbReference type="Proteomes" id="UP000814128">
    <property type="component" value="Unassembled WGS sequence"/>
</dbReference>
<keyword evidence="2" id="KW-1185">Reference proteome</keyword>
<reference evidence="1" key="1">
    <citation type="submission" date="2021-02" db="EMBL/GenBank/DDBJ databases">
        <authorList>
            <consortium name="DOE Joint Genome Institute"/>
            <person name="Ahrendt S."/>
            <person name="Looney B.P."/>
            <person name="Miyauchi S."/>
            <person name="Morin E."/>
            <person name="Drula E."/>
            <person name="Courty P.E."/>
            <person name="Chicoki N."/>
            <person name="Fauchery L."/>
            <person name="Kohler A."/>
            <person name="Kuo A."/>
            <person name="Labutti K."/>
            <person name="Pangilinan J."/>
            <person name="Lipzen A."/>
            <person name="Riley R."/>
            <person name="Andreopoulos W."/>
            <person name="He G."/>
            <person name="Johnson J."/>
            <person name="Barry K.W."/>
            <person name="Grigoriev I.V."/>
            <person name="Nagy L."/>
            <person name="Hibbett D."/>
            <person name="Henrissat B."/>
            <person name="Matheny P.B."/>
            <person name="Labbe J."/>
            <person name="Martin F."/>
        </authorList>
    </citation>
    <scope>NUCLEOTIDE SEQUENCE</scope>
    <source>
        <strain evidence="1">EC-137</strain>
    </source>
</reference>
<evidence type="ECO:0000313" key="1">
    <source>
        <dbReference type="EMBL" id="KAI0031022.1"/>
    </source>
</evidence>
<proteinExistence type="predicted"/>
<dbReference type="EMBL" id="MU273596">
    <property type="protein sequence ID" value="KAI0031022.1"/>
    <property type="molecule type" value="Genomic_DNA"/>
</dbReference>
<sequence>MRTIALPFFFAVAATAKPIASSIVPSSHNVIVQLFEWNWDSIAAECASFLGPAGYGYVQVSPPQEHLSGDQWWTDYQGVSYNVVSKRGNRDQFQNMVNRCHSAGVGVIADVLFNHMAGVDSGTGVTGSSFTHYVYPGTYQYQDFHHCGLEPNDAIVNWNSQQEIWTCQLENLADLATDTEYVRWRLAEFGNDLISLGVDGFRIDAAKHIAVVDLANITSRLSKQLYFTQEVVYGAGQPVQPSMYTGIVQRFRFASALESAFSSSSSSGIAALKNLDSQGWLSSSSANTFVSNQDTERSGGSLNYKASNNAYTLAEVFSLLVFSAHPYGTHTVLSSYSFSSNDAGGPNGGAGTCNGNSGSNGWLCQHRWTAIAGMVGFRNVAGSASLSDWTSPSAQRIAFGRGSNGFVVINNSGSSWSATFSTSLADGTYCDVIHGSVSSGSCSGNTYTVSSRSFKATVASSSFSSSSGSGSSSSASANIS</sequence>
<accession>A0ACB8QHA2</accession>
<organism evidence="1 2">
    <name type="scientific">Vararia minispora EC-137</name>
    <dbReference type="NCBI Taxonomy" id="1314806"/>
    <lineage>
        <taxon>Eukaryota</taxon>
        <taxon>Fungi</taxon>
        <taxon>Dikarya</taxon>
        <taxon>Basidiomycota</taxon>
        <taxon>Agaricomycotina</taxon>
        <taxon>Agaricomycetes</taxon>
        <taxon>Russulales</taxon>
        <taxon>Lachnocladiaceae</taxon>
        <taxon>Vararia</taxon>
    </lineage>
</organism>
<gene>
    <name evidence="1" type="ORF">K488DRAFT_79318</name>
</gene>
<reference evidence="1" key="2">
    <citation type="journal article" date="2022" name="New Phytol.">
        <title>Evolutionary transition to the ectomycorrhizal habit in the genomes of a hyperdiverse lineage of mushroom-forming fungi.</title>
        <authorList>
            <person name="Looney B."/>
            <person name="Miyauchi S."/>
            <person name="Morin E."/>
            <person name="Drula E."/>
            <person name="Courty P.E."/>
            <person name="Kohler A."/>
            <person name="Kuo A."/>
            <person name="LaButti K."/>
            <person name="Pangilinan J."/>
            <person name="Lipzen A."/>
            <person name="Riley R."/>
            <person name="Andreopoulos W."/>
            <person name="He G."/>
            <person name="Johnson J."/>
            <person name="Nolan M."/>
            <person name="Tritt A."/>
            <person name="Barry K.W."/>
            <person name="Grigoriev I.V."/>
            <person name="Nagy L.G."/>
            <person name="Hibbett D."/>
            <person name="Henrissat B."/>
            <person name="Matheny P.B."/>
            <person name="Labbe J."/>
            <person name="Martin F.M."/>
        </authorList>
    </citation>
    <scope>NUCLEOTIDE SEQUENCE</scope>
    <source>
        <strain evidence="1">EC-137</strain>
    </source>
</reference>
<evidence type="ECO:0000313" key="2">
    <source>
        <dbReference type="Proteomes" id="UP000814128"/>
    </source>
</evidence>